<comment type="subcellular location">
    <subcellularLocation>
        <location evidence="1 6">Cell membrane</location>
        <topology evidence="1 6">Multi-pass membrane protein</topology>
    </subcellularLocation>
</comment>
<feature type="transmembrane region" description="Helical" evidence="6">
    <location>
        <begin position="250"/>
        <end position="270"/>
    </location>
</feature>
<dbReference type="InterPro" id="IPR013604">
    <property type="entry name" value="7TM_chemorcpt"/>
</dbReference>
<evidence type="ECO:0000313" key="7">
    <source>
        <dbReference type="EMBL" id="KAJ9591824.1"/>
    </source>
</evidence>
<feature type="transmembrane region" description="Helical" evidence="6">
    <location>
        <begin position="119"/>
        <end position="140"/>
    </location>
</feature>
<gene>
    <name evidence="7" type="ORF">L9F63_001641</name>
</gene>
<evidence type="ECO:0000256" key="3">
    <source>
        <dbReference type="ARBA" id="ARBA00022692"/>
    </source>
</evidence>
<feature type="transmembrane region" description="Helical" evidence="6">
    <location>
        <begin position="160"/>
        <end position="182"/>
    </location>
</feature>
<keyword evidence="6" id="KW-0807">Transducer</keyword>
<dbReference type="GO" id="GO:0005886">
    <property type="term" value="C:plasma membrane"/>
    <property type="evidence" value="ECO:0007669"/>
    <property type="project" value="UniProtKB-SubCell"/>
</dbReference>
<dbReference type="Pfam" id="PF08395">
    <property type="entry name" value="7tm_7"/>
    <property type="match status" value="1"/>
</dbReference>
<evidence type="ECO:0000256" key="4">
    <source>
        <dbReference type="ARBA" id="ARBA00022989"/>
    </source>
</evidence>
<evidence type="ECO:0000256" key="1">
    <source>
        <dbReference type="ARBA" id="ARBA00004651"/>
    </source>
</evidence>
<name>A0AAD8EJ37_DIPPU</name>
<reference evidence="7" key="2">
    <citation type="submission" date="2023-05" db="EMBL/GenBank/DDBJ databases">
        <authorList>
            <person name="Fouks B."/>
        </authorList>
    </citation>
    <scope>NUCLEOTIDE SEQUENCE</scope>
    <source>
        <strain evidence="7">Stay&amp;Tobe</strain>
        <tissue evidence="7">Testes</tissue>
    </source>
</reference>
<comment type="caution">
    <text evidence="7">The sequence shown here is derived from an EMBL/GenBank/DDBJ whole genome shotgun (WGS) entry which is preliminary data.</text>
</comment>
<dbReference type="GO" id="GO:0007165">
    <property type="term" value="P:signal transduction"/>
    <property type="evidence" value="ECO:0007669"/>
    <property type="project" value="UniProtKB-KW"/>
</dbReference>
<keyword evidence="5 6" id="KW-0472">Membrane</keyword>
<keyword evidence="3 6" id="KW-0812">Transmembrane</keyword>
<feature type="transmembrane region" description="Helical" evidence="6">
    <location>
        <begin position="68"/>
        <end position="90"/>
    </location>
</feature>
<protein>
    <recommendedName>
        <fullName evidence="6">Gustatory receptor</fullName>
    </recommendedName>
</protein>
<feature type="transmembrane region" description="Helical" evidence="6">
    <location>
        <begin position="290"/>
        <end position="313"/>
    </location>
</feature>
<dbReference type="GO" id="GO:0050909">
    <property type="term" value="P:sensory perception of taste"/>
    <property type="evidence" value="ECO:0007669"/>
    <property type="project" value="InterPro"/>
</dbReference>
<comment type="function">
    <text evidence="6">Gustatory receptor which mediates acceptance or avoidance behavior, depending on its substrates.</text>
</comment>
<feature type="non-terminal residue" evidence="7">
    <location>
        <position position="316"/>
    </location>
</feature>
<keyword evidence="6" id="KW-0675">Receptor</keyword>
<evidence type="ECO:0000313" key="8">
    <source>
        <dbReference type="Proteomes" id="UP001233999"/>
    </source>
</evidence>
<keyword evidence="4 6" id="KW-1133">Transmembrane helix</keyword>
<evidence type="ECO:0000256" key="5">
    <source>
        <dbReference type="ARBA" id="ARBA00023136"/>
    </source>
</evidence>
<comment type="similarity">
    <text evidence="6">Belongs to the insect chemoreceptor superfamily. Gustatory receptor (GR) family.</text>
</comment>
<reference evidence="7" key="1">
    <citation type="journal article" date="2023" name="IScience">
        <title>Live-bearing cockroach genome reveals convergent evolutionary mechanisms linked to viviparity in insects and beyond.</title>
        <authorList>
            <person name="Fouks B."/>
            <person name="Harrison M.C."/>
            <person name="Mikhailova A.A."/>
            <person name="Marchal E."/>
            <person name="English S."/>
            <person name="Carruthers M."/>
            <person name="Jennings E.C."/>
            <person name="Chiamaka E.L."/>
            <person name="Frigard R.A."/>
            <person name="Pippel M."/>
            <person name="Attardo G.M."/>
            <person name="Benoit J.B."/>
            <person name="Bornberg-Bauer E."/>
            <person name="Tobe S.S."/>
        </authorList>
    </citation>
    <scope>NUCLEOTIDE SEQUENCE</scope>
    <source>
        <strain evidence="7">Stay&amp;Tobe</strain>
    </source>
</reference>
<evidence type="ECO:0000256" key="6">
    <source>
        <dbReference type="RuleBase" id="RU363108"/>
    </source>
</evidence>
<organism evidence="7 8">
    <name type="scientific">Diploptera punctata</name>
    <name type="common">Pacific beetle cockroach</name>
    <dbReference type="NCBI Taxonomy" id="6984"/>
    <lineage>
        <taxon>Eukaryota</taxon>
        <taxon>Metazoa</taxon>
        <taxon>Ecdysozoa</taxon>
        <taxon>Arthropoda</taxon>
        <taxon>Hexapoda</taxon>
        <taxon>Insecta</taxon>
        <taxon>Pterygota</taxon>
        <taxon>Neoptera</taxon>
        <taxon>Polyneoptera</taxon>
        <taxon>Dictyoptera</taxon>
        <taxon>Blattodea</taxon>
        <taxon>Blaberoidea</taxon>
        <taxon>Blaberidae</taxon>
        <taxon>Diplopterinae</taxon>
        <taxon>Diploptera</taxon>
    </lineage>
</organism>
<proteinExistence type="inferred from homology"/>
<sequence>MDLFHSLKETIRISQILTSSPLKTTQVNKITFRKLFSFTIFLSFLSVNIFSYILWFQEQNDVSFRFSGALVDIFTTIAYIAGVVISDLYFENIFNLFNKFVCPFKQYQNRLDAILRLKIIIRLLIGIILLTIAVIVYTAHRGINNWNIVSGCSFEIIQNSMYIIHVQFLTFVNILNRCFYLINNKLINLMKSTNILRNSTGEMMDSSDFCLQTRYCGRGNKICIINILSEIYGNLCMLTEQVNTTYSVHVLLKLLVIYCQLSFSLYWAFYVSFFYQQITTHQIMIALMNFFLHAIILLQLIMCCSSASFEVSLSSF</sequence>
<dbReference type="EMBL" id="JASPKZ010003856">
    <property type="protein sequence ID" value="KAJ9591824.1"/>
    <property type="molecule type" value="Genomic_DNA"/>
</dbReference>
<accession>A0AAD8EJ37</accession>
<dbReference type="Proteomes" id="UP001233999">
    <property type="component" value="Unassembled WGS sequence"/>
</dbReference>
<evidence type="ECO:0000256" key="2">
    <source>
        <dbReference type="ARBA" id="ARBA00022475"/>
    </source>
</evidence>
<comment type="caution">
    <text evidence="6">Lacks conserved residue(s) required for the propagation of feature annotation.</text>
</comment>
<keyword evidence="2 6" id="KW-1003">Cell membrane</keyword>
<feature type="transmembrane region" description="Helical" evidence="6">
    <location>
        <begin position="35"/>
        <end position="56"/>
    </location>
</feature>
<dbReference type="AlphaFoldDB" id="A0AAD8EJ37"/>
<keyword evidence="8" id="KW-1185">Reference proteome</keyword>